<evidence type="ECO:0000313" key="1">
    <source>
        <dbReference type="EMBL" id="RDY00412.1"/>
    </source>
</evidence>
<feature type="non-terminal residue" evidence="1">
    <location>
        <position position="1"/>
    </location>
</feature>
<dbReference type="OrthoDB" id="1436571at2759"/>
<organism evidence="1 2">
    <name type="scientific">Mucuna pruriens</name>
    <name type="common">Velvet bean</name>
    <name type="synonym">Dolichos pruriens</name>
    <dbReference type="NCBI Taxonomy" id="157652"/>
    <lineage>
        <taxon>Eukaryota</taxon>
        <taxon>Viridiplantae</taxon>
        <taxon>Streptophyta</taxon>
        <taxon>Embryophyta</taxon>
        <taxon>Tracheophyta</taxon>
        <taxon>Spermatophyta</taxon>
        <taxon>Magnoliopsida</taxon>
        <taxon>eudicotyledons</taxon>
        <taxon>Gunneridae</taxon>
        <taxon>Pentapetalae</taxon>
        <taxon>rosids</taxon>
        <taxon>fabids</taxon>
        <taxon>Fabales</taxon>
        <taxon>Fabaceae</taxon>
        <taxon>Papilionoideae</taxon>
        <taxon>50 kb inversion clade</taxon>
        <taxon>NPAAA clade</taxon>
        <taxon>indigoferoid/millettioid clade</taxon>
        <taxon>Phaseoleae</taxon>
        <taxon>Mucuna</taxon>
    </lineage>
</organism>
<accession>A0A371HCA0</accession>
<proteinExistence type="predicted"/>
<comment type="caution">
    <text evidence="1">The sequence shown here is derived from an EMBL/GenBank/DDBJ whole genome shotgun (WGS) entry which is preliminary data.</text>
</comment>
<name>A0A371HCA0_MUCPR</name>
<evidence type="ECO:0000313" key="2">
    <source>
        <dbReference type="Proteomes" id="UP000257109"/>
    </source>
</evidence>
<keyword evidence="2" id="KW-1185">Reference proteome</keyword>
<dbReference type="EMBL" id="QJKJ01003004">
    <property type="protein sequence ID" value="RDY00412.1"/>
    <property type="molecule type" value="Genomic_DNA"/>
</dbReference>
<dbReference type="Proteomes" id="UP000257109">
    <property type="component" value="Unassembled WGS sequence"/>
</dbReference>
<reference evidence="1" key="1">
    <citation type="submission" date="2018-05" db="EMBL/GenBank/DDBJ databases">
        <title>Draft genome of Mucuna pruriens seed.</title>
        <authorList>
            <person name="Nnadi N.E."/>
            <person name="Vos R."/>
            <person name="Hasami M.H."/>
            <person name="Devisetty U.K."/>
            <person name="Aguiy J.C."/>
        </authorList>
    </citation>
    <scope>NUCLEOTIDE SEQUENCE [LARGE SCALE GENOMIC DNA]</scope>
    <source>
        <strain evidence="1">JCA_2017</strain>
    </source>
</reference>
<sequence>MKDLGKFKYFQGIVVAYSKKGSFISQRTYVFDLLKESGKLRCRTHRIIERIMRKKEPRLIRPDTTISRSYSKERGLLFKQGGNLTMGVYTNANYAGEMIDWRSTSRWELVYMGVRCKMLLLDQMILDDLKIRYEGSMKLLYHNKVTISISYNPVQYDRTMHIEID</sequence>
<dbReference type="AlphaFoldDB" id="A0A371HCA0"/>
<protein>
    <recommendedName>
        <fullName evidence="3">Mitochondrial protein</fullName>
    </recommendedName>
</protein>
<gene>
    <name evidence="1" type="ORF">CR513_16413</name>
</gene>
<evidence type="ECO:0008006" key="3">
    <source>
        <dbReference type="Google" id="ProtNLM"/>
    </source>
</evidence>